<protein>
    <submittedName>
        <fullName evidence="2">(African queen) hypothetical protein</fullName>
    </submittedName>
</protein>
<dbReference type="PANTHER" id="PTHR41156:SF1">
    <property type="entry name" value="ZASP-LIKE MOTIF DOMAIN-CONTAINING PROTEIN"/>
    <property type="match status" value="1"/>
</dbReference>
<gene>
    <name evidence="2" type="ORF">DCHRY22_LOCUS9054</name>
</gene>
<evidence type="ECO:0000256" key="1">
    <source>
        <dbReference type="SAM" id="MobiDB-lite"/>
    </source>
</evidence>
<feature type="compositionally biased region" description="Low complexity" evidence="1">
    <location>
        <begin position="249"/>
        <end position="278"/>
    </location>
</feature>
<feature type="region of interest" description="Disordered" evidence="1">
    <location>
        <begin position="42"/>
        <end position="87"/>
    </location>
</feature>
<feature type="compositionally biased region" description="Polar residues" evidence="1">
    <location>
        <begin position="46"/>
        <end position="57"/>
    </location>
</feature>
<evidence type="ECO:0000313" key="3">
    <source>
        <dbReference type="Proteomes" id="UP000789524"/>
    </source>
</evidence>
<feature type="compositionally biased region" description="Basic and acidic residues" evidence="1">
    <location>
        <begin position="331"/>
        <end position="340"/>
    </location>
</feature>
<dbReference type="AlphaFoldDB" id="A0A8J2QVN6"/>
<feature type="region of interest" description="Disordered" evidence="1">
    <location>
        <begin position="214"/>
        <end position="368"/>
    </location>
</feature>
<accession>A0A8J2QVN6</accession>
<dbReference type="Proteomes" id="UP000789524">
    <property type="component" value="Unassembled WGS sequence"/>
</dbReference>
<reference evidence="2" key="1">
    <citation type="submission" date="2021-09" db="EMBL/GenBank/DDBJ databases">
        <authorList>
            <person name="Martin H S."/>
        </authorList>
    </citation>
    <scope>NUCLEOTIDE SEQUENCE</scope>
</reference>
<dbReference type="EMBL" id="CAKASE010000064">
    <property type="protein sequence ID" value="CAG9569866.1"/>
    <property type="molecule type" value="Genomic_DNA"/>
</dbReference>
<organism evidence="2 3">
    <name type="scientific">Danaus chrysippus</name>
    <name type="common">African queen</name>
    <dbReference type="NCBI Taxonomy" id="151541"/>
    <lineage>
        <taxon>Eukaryota</taxon>
        <taxon>Metazoa</taxon>
        <taxon>Ecdysozoa</taxon>
        <taxon>Arthropoda</taxon>
        <taxon>Hexapoda</taxon>
        <taxon>Insecta</taxon>
        <taxon>Pterygota</taxon>
        <taxon>Neoptera</taxon>
        <taxon>Endopterygota</taxon>
        <taxon>Lepidoptera</taxon>
        <taxon>Glossata</taxon>
        <taxon>Ditrysia</taxon>
        <taxon>Papilionoidea</taxon>
        <taxon>Nymphalidae</taxon>
        <taxon>Danainae</taxon>
        <taxon>Danaini</taxon>
        <taxon>Danaina</taxon>
        <taxon>Danaus</taxon>
        <taxon>Anosia</taxon>
    </lineage>
</organism>
<feature type="compositionally biased region" description="Low complexity" evidence="1">
    <location>
        <begin position="300"/>
        <end position="309"/>
    </location>
</feature>
<evidence type="ECO:0000313" key="2">
    <source>
        <dbReference type="EMBL" id="CAG9569866.1"/>
    </source>
</evidence>
<name>A0A8J2QVN6_9NEOP</name>
<sequence length="442" mass="48462">MTNNIAGYTKVKSSKVTKDLTQNVEELDSLLDDLQKDQERQLYKSGYTSDTAESTSFDYRKGTPAKAPSSGYSTLQREARSESSWASAPVRAEVRQEVYREEKHESRVVPSQVSPAVPQVVPPAVCSHCHHPPATGTLSRSGTPMNKVTTTVKTYTYEVPAGQDPSTLPIPTDCSEHHHIDSTVTSSSTTSPVKLVSPGCQYCSHCNTRREYRVQTDEHSSERVVYPQPSQPTNVTLEPQNGHGPYGPSYKYSETSYSSSNTTQRFPRSSSPSPGRSPHSPHPPSTHLSPSPSPFPRPHTPSQQQQQPPKRLDDLLAEFPETRFPTQPDGVVRRKVEVTHESSTSQSKDKDTLKHTPPVASSKNVQGPAVYYPPGHTPFAKKDNPVGGYQSSAMMQGGGAYASGRGMYEYESGSRSKEKHSEKKTAVPICLPLCCAMPCVIM</sequence>
<dbReference type="PANTHER" id="PTHR41156">
    <property type="entry name" value="AGAP006184-PA"/>
    <property type="match status" value="1"/>
</dbReference>
<comment type="caution">
    <text evidence="2">The sequence shown here is derived from an EMBL/GenBank/DDBJ whole genome shotgun (WGS) entry which is preliminary data.</text>
</comment>
<keyword evidence="3" id="KW-1185">Reference proteome</keyword>
<proteinExistence type="predicted"/>
<dbReference type="OrthoDB" id="6372047at2759"/>